<evidence type="ECO:0000313" key="1">
    <source>
        <dbReference type="EMBL" id="EIE82046.1"/>
    </source>
</evidence>
<dbReference type="InParanoid" id="I1C0R6"/>
<dbReference type="OMA" id="GWNDPHR"/>
<accession>I1C0R6</accession>
<dbReference type="RefSeq" id="XP_067517442.1">
    <property type="nucleotide sequence ID" value="XM_067661341.1"/>
</dbReference>
<keyword evidence="2" id="KW-1185">Reference proteome</keyword>
<name>I1C0R6_RHIO9</name>
<dbReference type="GeneID" id="93613722"/>
<reference evidence="1 2" key="1">
    <citation type="journal article" date="2009" name="PLoS Genet.">
        <title>Genomic analysis of the basal lineage fungus Rhizopus oryzae reveals a whole-genome duplication.</title>
        <authorList>
            <person name="Ma L.-J."/>
            <person name="Ibrahim A.S."/>
            <person name="Skory C."/>
            <person name="Grabherr M.G."/>
            <person name="Burger G."/>
            <person name="Butler M."/>
            <person name="Elias M."/>
            <person name="Idnurm A."/>
            <person name="Lang B.F."/>
            <person name="Sone T."/>
            <person name="Abe A."/>
            <person name="Calvo S.E."/>
            <person name="Corrochano L.M."/>
            <person name="Engels R."/>
            <person name="Fu J."/>
            <person name="Hansberg W."/>
            <person name="Kim J.-M."/>
            <person name="Kodira C.D."/>
            <person name="Koehrsen M.J."/>
            <person name="Liu B."/>
            <person name="Miranda-Saavedra D."/>
            <person name="O'Leary S."/>
            <person name="Ortiz-Castellanos L."/>
            <person name="Poulter R."/>
            <person name="Rodriguez-Romero J."/>
            <person name="Ruiz-Herrera J."/>
            <person name="Shen Y.-Q."/>
            <person name="Zeng Q."/>
            <person name="Galagan J."/>
            <person name="Birren B.W."/>
            <person name="Cuomo C.A."/>
            <person name="Wickes B.L."/>
        </authorList>
    </citation>
    <scope>NUCLEOTIDE SEQUENCE [LARGE SCALE GENOMIC DNA]</scope>
    <source>
        <strain evidence="2">RA 99-880 / ATCC MYA-4621 / FGSC 9543 / NRRL 43880</strain>
    </source>
</reference>
<dbReference type="AlphaFoldDB" id="I1C0R6"/>
<sequence>MLVILAFTMNEDLQPSTSSGTISVTGTLASGDRILSVKSCIDGIGWNEQCRERLGVFVNIIHATTTHAYSLSKFIFLCAHQDDGKFDVAS</sequence>
<dbReference type="Proteomes" id="UP000009138">
    <property type="component" value="Unassembled WGS sequence"/>
</dbReference>
<protein>
    <submittedName>
        <fullName evidence="1">Uncharacterized protein</fullName>
    </submittedName>
</protein>
<dbReference type="OrthoDB" id="2207354at2759"/>
<proteinExistence type="predicted"/>
<gene>
    <name evidence="1" type="ORF">RO3G_06751</name>
</gene>
<organism evidence="1 2">
    <name type="scientific">Rhizopus delemar (strain RA 99-880 / ATCC MYA-4621 / FGSC 9543 / NRRL 43880)</name>
    <name type="common">Mucormycosis agent</name>
    <name type="synonym">Rhizopus arrhizus var. delemar</name>
    <dbReference type="NCBI Taxonomy" id="246409"/>
    <lineage>
        <taxon>Eukaryota</taxon>
        <taxon>Fungi</taxon>
        <taxon>Fungi incertae sedis</taxon>
        <taxon>Mucoromycota</taxon>
        <taxon>Mucoromycotina</taxon>
        <taxon>Mucoromycetes</taxon>
        <taxon>Mucorales</taxon>
        <taxon>Mucorineae</taxon>
        <taxon>Rhizopodaceae</taxon>
        <taxon>Rhizopus</taxon>
    </lineage>
</organism>
<dbReference type="VEuPathDB" id="FungiDB:RO3G_06751"/>
<evidence type="ECO:0000313" key="2">
    <source>
        <dbReference type="Proteomes" id="UP000009138"/>
    </source>
</evidence>
<dbReference type="EMBL" id="CH476736">
    <property type="protein sequence ID" value="EIE82046.1"/>
    <property type="molecule type" value="Genomic_DNA"/>
</dbReference>